<keyword evidence="5" id="KW-1015">Disulfide bond</keyword>
<evidence type="ECO:0000256" key="5">
    <source>
        <dbReference type="ARBA" id="ARBA00023157"/>
    </source>
</evidence>
<keyword evidence="8" id="KW-1185">Reference proteome</keyword>
<dbReference type="GO" id="GO:0050832">
    <property type="term" value="P:defense response to fungus"/>
    <property type="evidence" value="ECO:0007669"/>
    <property type="project" value="UniProtKB-KW"/>
</dbReference>
<feature type="chain" id="PRO_5004755955" description="Knottin scorpion toxin-like domain-containing protein" evidence="6">
    <location>
        <begin position="28"/>
        <end position="77"/>
    </location>
</feature>
<evidence type="ECO:0000256" key="6">
    <source>
        <dbReference type="SAM" id="SignalP"/>
    </source>
</evidence>
<accession>V7AV78</accession>
<dbReference type="Pfam" id="PF25052">
    <property type="entry name" value="AtDEF-like"/>
    <property type="match status" value="1"/>
</dbReference>
<feature type="signal peptide" evidence="6">
    <location>
        <begin position="1"/>
        <end position="27"/>
    </location>
</feature>
<comment type="similarity">
    <text evidence="1">Belongs to the DEFL family.</text>
</comment>
<gene>
    <name evidence="7" type="ORF">PHAVU_009G051200g</name>
</gene>
<dbReference type="Gramene" id="ESW08503">
    <property type="protein sequence ID" value="ESW08503"/>
    <property type="gene ID" value="PHAVU_009G051200g"/>
</dbReference>
<organism evidence="7 8">
    <name type="scientific">Phaseolus vulgaris</name>
    <name type="common">Kidney bean</name>
    <name type="synonym">French bean</name>
    <dbReference type="NCBI Taxonomy" id="3885"/>
    <lineage>
        <taxon>Eukaryota</taxon>
        <taxon>Viridiplantae</taxon>
        <taxon>Streptophyta</taxon>
        <taxon>Embryophyta</taxon>
        <taxon>Tracheophyta</taxon>
        <taxon>Spermatophyta</taxon>
        <taxon>Magnoliopsida</taxon>
        <taxon>eudicotyledons</taxon>
        <taxon>Gunneridae</taxon>
        <taxon>Pentapetalae</taxon>
        <taxon>rosids</taxon>
        <taxon>fabids</taxon>
        <taxon>Fabales</taxon>
        <taxon>Fabaceae</taxon>
        <taxon>Papilionoideae</taxon>
        <taxon>50 kb inversion clade</taxon>
        <taxon>NPAAA clade</taxon>
        <taxon>indigoferoid/millettioid clade</taxon>
        <taxon>Phaseoleae</taxon>
        <taxon>Phaseolus</taxon>
    </lineage>
</organism>
<evidence type="ECO:0000256" key="1">
    <source>
        <dbReference type="ARBA" id="ARBA00006722"/>
    </source>
</evidence>
<evidence type="ECO:0000313" key="8">
    <source>
        <dbReference type="Proteomes" id="UP000000226"/>
    </source>
</evidence>
<evidence type="ECO:0000256" key="3">
    <source>
        <dbReference type="ARBA" id="ARBA00022577"/>
    </source>
</evidence>
<dbReference type="AlphaFoldDB" id="V7AV78"/>
<keyword evidence="3" id="KW-0295">Fungicide</keyword>
<dbReference type="EMBL" id="CM002296">
    <property type="protein sequence ID" value="ESW08503.1"/>
    <property type="molecule type" value="Genomic_DNA"/>
</dbReference>
<evidence type="ECO:0008006" key="9">
    <source>
        <dbReference type="Google" id="ProtNLM"/>
    </source>
</evidence>
<protein>
    <recommendedName>
        <fullName evidence="9">Knottin scorpion toxin-like domain-containing protein</fullName>
    </recommendedName>
</protein>
<dbReference type="OMA" id="NTIACYN"/>
<evidence type="ECO:0000313" key="7">
    <source>
        <dbReference type="EMBL" id="ESW08503.1"/>
    </source>
</evidence>
<name>V7AV78_PHAVU</name>
<dbReference type="InterPro" id="IPR010851">
    <property type="entry name" value="DEFL"/>
</dbReference>
<dbReference type="Proteomes" id="UP000000226">
    <property type="component" value="Chromosome 9"/>
</dbReference>
<keyword evidence="4" id="KW-0611">Plant defense</keyword>
<dbReference type="OrthoDB" id="1141610at2759"/>
<evidence type="ECO:0000256" key="2">
    <source>
        <dbReference type="ARBA" id="ARBA00022529"/>
    </source>
</evidence>
<keyword evidence="2" id="KW-0929">Antimicrobial</keyword>
<sequence>MMSRRISTLSFIIGILCLALFFTSGSANVYCHKEGNCPNPIACYAYCYQLGFKQYGGLCTDKRFNLCCCINNTPVSS</sequence>
<dbReference type="GO" id="GO:0031640">
    <property type="term" value="P:killing of cells of another organism"/>
    <property type="evidence" value="ECO:0007669"/>
    <property type="project" value="UniProtKB-KW"/>
</dbReference>
<proteinExistence type="inferred from homology"/>
<keyword evidence="6" id="KW-0732">Signal</keyword>
<evidence type="ECO:0000256" key="4">
    <source>
        <dbReference type="ARBA" id="ARBA00022821"/>
    </source>
</evidence>
<reference evidence="8" key="1">
    <citation type="journal article" date="2014" name="Nat. Genet.">
        <title>A reference genome for common bean and genome-wide analysis of dual domestications.</title>
        <authorList>
            <person name="Schmutz J."/>
            <person name="McClean P.E."/>
            <person name="Mamidi S."/>
            <person name="Wu G.A."/>
            <person name="Cannon S.B."/>
            <person name="Grimwood J."/>
            <person name="Jenkins J."/>
            <person name="Shu S."/>
            <person name="Song Q."/>
            <person name="Chavarro C."/>
            <person name="Torres-Torres M."/>
            <person name="Geffroy V."/>
            <person name="Moghaddam S.M."/>
            <person name="Gao D."/>
            <person name="Abernathy B."/>
            <person name="Barry K."/>
            <person name="Blair M."/>
            <person name="Brick M.A."/>
            <person name="Chovatia M."/>
            <person name="Gepts P."/>
            <person name="Goodstein D.M."/>
            <person name="Gonzales M."/>
            <person name="Hellsten U."/>
            <person name="Hyten D.L."/>
            <person name="Jia G."/>
            <person name="Kelly J.D."/>
            <person name="Kudrna D."/>
            <person name="Lee R."/>
            <person name="Richard M.M."/>
            <person name="Miklas P.N."/>
            <person name="Osorno J.M."/>
            <person name="Rodrigues J."/>
            <person name="Thareau V."/>
            <person name="Urrea C.A."/>
            <person name="Wang M."/>
            <person name="Yu Y."/>
            <person name="Zhang M."/>
            <person name="Wing R.A."/>
            <person name="Cregan P.B."/>
            <person name="Rokhsar D.S."/>
            <person name="Jackson S.A."/>
        </authorList>
    </citation>
    <scope>NUCLEOTIDE SEQUENCE [LARGE SCALE GENOMIC DNA]</scope>
    <source>
        <strain evidence="8">cv. G19833</strain>
    </source>
</reference>